<evidence type="ECO:0000313" key="2">
    <source>
        <dbReference type="EMBL" id="GAA2929542.1"/>
    </source>
</evidence>
<name>A0ABN3WVM1_9ACTN</name>
<reference evidence="2 3" key="1">
    <citation type="journal article" date="2019" name="Int. J. Syst. Evol. Microbiol.">
        <title>The Global Catalogue of Microorganisms (GCM) 10K type strain sequencing project: providing services to taxonomists for standard genome sequencing and annotation.</title>
        <authorList>
            <consortium name="The Broad Institute Genomics Platform"/>
            <consortium name="The Broad Institute Genome Sequencing Center for Infectious Disease"/>
            <person name="Wu L."/>
            <person name="Ma J."/>
        </authorList>
    </citation>
    <scope>NUCLEOTIDE SEQUENCE [LARGE SCALE GENOMIC DNA]</scope>
    <source>
        <strain evidence="2 3">JCM 9088</strain>
    </source>
</reference>
<dbReference type="Proteomes" id="UP001500403">
    <property type="component" value="Unassembled WGS sequence"/>
</dbReference>
<feature type="region of interest" description="Disordered" evidence="1">
    <location>
        <begin position="1"/>
        <end position="30"/>
    </location>
</feature>
<feature type="region of interest" description="Disordered" evidence="1">
    <location>
        <begin position="38"/>
        <end position="57"/>
    </location>
</feature>
<dbReference type="RefSeq" id="WP_344491928.1">
    <property type="nucleotide sequence ID" value="NZ_BAAAUD010000013.1"/>
</dbReference>
<evidence type="ECO:0000313" key="3">
    <source>
        <dbReference type="Proteomes" id="UP001500403"/>
    </source>
</evidence>
<dbReference type="EMBL" id="BAAAUD010000013">
    <property type="protein sequence ID" value="GAA2929542.1"/>
    <property type="molecule type" value="Genomic_DNA"/>
</dbReference>
<comment type="caution">
    <text evidence="2">The sequence shown here is derived from an EMBL/GenBank/DDBJ whole genome shotgun (WGS) entry which is preliminary data.</text>
</comment>
<accession>A0ABN3WVM1</accession>
<evidence type="ECO:0000256" key="1">
    <source>
        <dbReference type="SAM" id="MobiDB-lite"/>
    </source>
</evidence>
<gene>
    <name evidence="2" type="ORF">GCM10010446_12640</name>
</gene>
<organism evidence="2 3">
    <name type="scientific">Streptomyces enissocaesilis</name>
    <dbReference type="NCBI Taxonomy" id="332589"/>
    <lineage>
        <taxon>Bacteria</taxon>
        <taxon>Bacillati</taxon>
        <taxon>Actinomycetota</taxon>
        <taxon>Actinomycetes</taxon>
        <taxon>Kitasatosporales</taxon>
        <taxon>Streptomycetaceae</taxon>
        <taxon>Streptomyces</taxon>
        <taxon>Streptomyces rochei group</taxon>
    </lineage>
</organism>
<keyword evidence="3" id="KW-1185">Reference proteome</keyword>
<protein>
    <submittedName>
        <fullName evidence="2">Uncharacterized protein</fullName>
    </submittedName>
</protein>
<sequence length="74" mass="7968">MTDTTAGAVEPPLWPDDWATEPCGPDADEQAFLDLHGPQRTAIPGDVGRSPSRGRRYDDYLRGAETVDVKGGVL</sequence>
<proteinExistence type="predicted"/>